<evidence type="ECO:0000313" key="1">
    <source>
        <dbReference type="EMBL" id="MEX3935840.1"/>
    </source>
</evidence>
<comment type="caution">
    <text evidence="1">The sequence shown here is derived from an EMBL/GenBank/DDBJ whole genome shotgun (WGS) entry which is preliminary data.</text>
</comment>
<organism evidence="1 2">
    <name type="scientific">Paraburkholderia phymatum</name>
    <dbReference type="NCBI Taxonomy" id="148447"/>
    <lineage>
        <taxon>Bacteria</taxon>
        <taxon>Pseudomonadati</taxon>
        <taxon>Pseudomonadota</taxon>
        <taxon>Betaproteobacteria</taxon>
        <taxon>Burkholderiales</taxon>
        <taxon>Burkholderiaceae</taxon>
        <taxon>Paraburkholderia</taxon>
    </lineage>
</organism>
<evidence type="ECO:0000313" key="2">
    <source>
        <dbReference type="Proteomes" id="UP001558850"/>
    </source>
</evidence>
<dbReference type="Proteomes" id="UP001558850">
    <property type="component" value="Unassembled WGS sequence"/>
</dbReference>
<gene>
    <name evidence="1" type="ORF">AB4Y32_29290</name>
</gene>
<accession>A0ACC6U8N5</accession>
<proteinExistence type="predicted"/>
<dbReference type="EMBL" id="JBFRCH010000024">
    <property type="protein sequence ID" value="MEX3935840.1"/>
    <property type="molecule type" value="Genomic_DNA"/>
</dbReference>
<sequence length="494" mass="52754">MSRQLPSFGAIRSLLSLVVSVGQRFSTQRCTMMAASIAFYSAFSLAPTLLIVLAIAGWFFGADAARGQLFGEVNGLLGNDAAAAVQTIVEHARHPSMAGPAAVLSAALLVVGASATFASLNTALNVVFPVPTRHGAASNIALLLKMRLISFGLVMGVAFLLVVSLVLDTVISFVGAKLFANSPLIAVGEIAQFVFGMIALSAAFATLIKMLPDAHVRWRTVWQGAIVSALLFSGGRKLFALYLTHAGTANAFGAAGSLAALMMWLYFSAVVLLLGAEIAAAVSHAKSQSTVVPDHVAHDNRALSTESPPARLRNGGSAISDLANGERYVRNLVTWGLMLCLKHRSKAAVLTLRKMLPHRVYRRADGLVLLLNSYHEPIGADDAFGPVDFDASAFATLSVSSLIRPAYGALDGTPDCFFSAANEPWLSRRDAEEYVSRIEECLGIRLPADAAFSRSAALARFERERAALFRLAHKEVSVPQRSEPSHRTARLWRP</sequence>
<reference evidence="1" key="1">
    <citation type="submission" date="2024-07" db="EMBL/GenBank/DDBJ databases">
        <title>A survey of Mimosa microsymbionts across Brazilian biomes reveals a high diversity of Paraburkholderia nodulating endemic species, but also that Cupriavidus is common as a symbiont of widespread species.</title>
        <authorList>
            <person name="Rouws L."/>
            <person name="Barauna A."/>
            <person name="Beukes C."/>
            <person name="Rouws J.R.C."/>
            <person name="De Faria S.M."/>
            <person name="Gross E."/>
            <person name="Bueno Dos Reis Junior F."/>
            <person name="Simon M.F."/>
            <person name="Maluk M."/>
            <person name="Odee D.W."/>
            <person name="Kenicer G."/>
            <person name="Young J.P.W."/>
            <person name="Reis V.M."/>
            <person name="Zilli J."/>
            <person name="James E.K."/>
        </authorList>
    </citation>
    <scope>NUCLEOTIDE SEQUENCE</scope>
    <source>
        <strain evidence="1">EG181B</strain>
    </source>
</reference>
<protein>
    <submittedName>
        <fullName evidence="1">YihY/virulence factor BrkB family protein</fullName>
    </submittedName>
</protein>
<keyword evidence="2" id="KW-1185">Reference proteome</keyword>
<name>A0ACC6U8N5_9BURK</name>